<evidence type="ECO:0000313" key="4">
    <source>
        <dbReference type="Proteomes" id="UP000076798"/>
    </source>
</evidence>
<accession>A0A166CL34</accession>
<feature type="compositionally biased region" description="Pro residues" evidence="2">
    <location>
        <begin position="1"/>
        <end position="13"/>
    </location>
</feature>
<feature type="region of interest" description="Disordered" evidence="2">
    <location>
        <begin position="1"/>
        <end position="23"/>
    </location>
</feature>
<reference evidence="3 4" key="1">
    <citation type="journal article" date="2016" name="Mol. Biol. Evol.">
        <title>Comparative Genomics of Early-Diverging Mushroom-Forming Fungi Provides Insights into the Origins of Lignocellulose Decay Capabilities.</title>
        <authorList>
            <person name="Nagy L.G."/>
            <person name="Riley R."/>
            <person name="Tritt A."/>
            <person name="Adam C."/>
            <person name="Daum C."/>
            <person name="Floudas D."/>
            <person name="Sun H."/>
            <person name="Yadav J.S."/>
            <person name="Pangilinan J."/>
            <person name="Larsson K.H."/>
            <person name="Matsuura K."/>
            <person name="Barry K."/>
            <person name="Labutti K."/>
            <person name="Kuo R."/>
            <person name="Ohm R.A."/>
            <person name="Bhattacharya S.S."/>
            <person name="Shirouzu T."/>
            <person name="Yoshinaga Y."/>
            <person name="Martin F.M."/>
            <person name="Grigoriev I.V."/>
            <person name="Hibbett D.S."/>
        </authorList>
    </citation>
    <scope>NUCLEOTIDE SEQUENCE [LARGE SCALE GENOMIC DNA]</scope>
    <source>
        <strain evidence="3 4">HHB10207 ss-3</strain>
    </source>
</reference>
<organism evidence="3 4">
    <name type="scientific">Sistotremastrum suecicum HHB10207 ss-3</name>
    <dbReference type="NCBI Taxonomy" id="1314776"/>
    <lineage>
        <taxon>Eukaryota</taxon>
        <taxon>Fungi</taxon>
        <taxon>Dikarya</taxon>
        <taxon>Basidiomycota</taxon>
        <taxon>Agaricomycotina</taxon>
        <taxon>Agaricomycetes</taxon>
        <taxon>Sistotremastrales</taxon>
        <taxon>Sistotremastraceae</taxon>
        <taxon>Sistotremastrum</taxon>
    </lineage>
</organism>
<name>A0A166CL34_9AGAM</name>
<proteinExistence type="predicted"/>
<dbReference type="Proteomes" id="UP000076798">
    <property type="component" value="Unassembled WGS sequence"/>
</dbReference>
<feature type="region of interest" description="Disordered" evidence="2">
    <location>
        <begin position="116"/>
        <end position="159"/>
    </location>
</feature>
<keyword evidence="1" id="KW-0175">Coiled coil</keyword>
<keyword evidence="4" id="KW-1185">Reference proteome</keyword>
<evidence type="ECO:0000313" key="3">
    <source>
        <dbReference type="EMBL" id="KZT37578.1"/>
    </source>
</evidence>
<sequence length="215" mass="23551">MSMPPEPPEPPSLSPDSRSSVSKALAATSAPIIDPFDTPLFNRLIGLIEELNATILGQRKALEEQTIIANAQRNALEEQNVIGNEQKQVLEQQREVMQDMRNALRGQRNMSIVAESTETKDDHSPLRKAVNADTDSPQNERAGEERERAVGGTTAHSEIEEPAVPAVPEKPGAIHRAILLLNETMNSVKETLLDHGAQMNVSIQDALKVRPIGYI</sequence>
<evidence type="ECO:0000256" key="1">
    <source>
        <dbReference type="SAM" id="Coils"/>
    </source>
</evidence>
<protein>
    <submittedName>
        <fullName evidence="3">Uncharacterized protein</fullName>
    </submittedName>
</protein>
<gene>
    <name evidence="3" type="ORF">SISSUDRAFT_1034032</name>
</gene>
<evidence type="ECO:0000256" key="2">
    <source>
        <dbReference type="SAM" id="MobiDB-lite"/>
    </source>
</evidence>
<dbReference type="AlphaFoldDB" id="A0A166CL34"/>
<dbReference type="EMBL" id="KV428081">
    <property type="protein sequence ID" value="KZT37578.1"/>
    <property type="molecule type" value="Genomic_DNA"/>
</dbReference>
<feature type="coiled-coil region" evidence="1">
    <location>
        <begin position="59"/>
        <end position="110"/>
    </location>
</feature>